<evidence type="ECO:0000313" key="9">
    <source>
        <dbReference type="Proteomes" id="UP000198828"/>
    </source>
</evidence>
<comment type="similarity">
    <text evidence="1">Belongs to the Lgt family.</text>
</comment>
<reference evidence="8 9" key="1">
    <citation type="submission" date="2016-10" db="EMBL/GenBank/DDBJ databases">
        <authorList>
            <person name="de Groot N.N."/>
        </authorList>
    </citation>
    <scope>NUCLEOTIDE SEQUENCE [LARGE SCALE GENOMIC DNA]</scope>
    <source>
        <strain evidence="8 9">DSM 23310</strain>
    </source>
</reference>
<dbReference type="RefSeq" id="WP_093753478.1">
    <property type="nucleotide sequence ID" value="NZ_FNNG01000009.1"/>
</dbReference>
<keyword evidence="6 7" id="KW-0472">Membrane</keyword>
<evidence type="ECO:0000256" key="4">
    <source>
        <dbReference type="ARBA" id="ARBA00022692"/>
    </source>
</evidence>
<keyword evidence="3 8" id="KW-0808">Transferase</keyword>
<evidence type="ECO:0000256" key="3">
    <source>
        <dbReference type="ARBA" id="ARBA00022679"/>
    </source>
</evidence>
<keyword evidence="4 7" id="KW-0812">Transmembrane</keyword>
<gene>
    <name evidence="8" type="ORF">SAMN05660923_02106</name>
</gene>
<evidence type="ECO:0000256" key="7">
    <source>
        <dbReference type="SAM" id="Phobius"/>
    </source>
</evidence>
<dbReference type="PANTHER" id="PTHR30589">
    <property type="entry name" value="PROLIPOPROTEIN DIACYLGLYCERYL TRANSFERASE"/>
    <property type="match status" value="1"/>
</dbReference>
<dbReference type="AlphaFoldDB" id="A0A1H3AQE2"/>
<evidence type="ECO:0000313" key="8">
    <source>
        <dbReference type="EMBL" id="SDX31960.1"/>
    </source>
</evidence>
<dbReference type="GO" id="GO:0042158">
    <property type="term" value="P:lipoprotein biosynthetic process"/>
    <property type="evidence" value="ECO:0007669"/>
    <property type="project" value="InterPro"/>
</dbReference>
<dbReference type="PANTHER" id="PTHR30589:SF0">
    <property type="entry name" value="PHOSPHATIDYLGLYCEROL--PROLIPOPROTEIN DIACYLGLYCERYL TRANSFERASE"/>
    <property type="match status" value="1"/>
</dbReference>
<feature type="transmembrane region" description="Helical" evidence="7">
    <location>
        <begin position="114"/>
        <end position="133"/>
    </location>
</feature>
<feature type="transmembrane region" description="Helical" evidence="7">
    <location>
        <begin position="172"/>
        <end position="189"/>
    </location>
</feature>
<evidence type="ECO:0000256" key="6">
    <source>
        <dbReference type="ARBA" id="ARBA00023136"/>
    </source>
</evidence>
<evidence type="ECO:0000256" key="2">
    <source>
        <dbReference type="ARBA" id="ARBA00022475"/>
    </source>
</evidence>
<sequence length="191" mass="22138">MKPFFFTYKNISITWFIFFAMVSATLGYILASILAVEYEEEKNKIQDVYMILLIVGFVGARLGYALIHPNLYKDNIYLLFKISHYNLSLIGGILSSLLALTFISKRYNIKVEKLLNIFIIPFYFSMALGIWVVKFNRLILSLDHIKILGLSLMFLLSALLQLILSKRLNNKYISIIILGIAIILYYIIVRY</sequence>
<protein>
    <submittedName>
        <fullName evidence="8">Phosphatidylglycerol:prolipoprotein diacylglycerol transferase</fullName>
    </submittedName>
</protein>
<feature type="transmembrane region" description="Helical" evidence="7">
    <location>
        <begin position="12"/>
        <end position="36"/>
    </location>
</feature>
<organism evidence="8 9">
    <name type="scientific">Tepidimicrobium xylanilyticum</name>
    <dbReference type="NCBI Taxonomy" id="1123352"/>
    <lineage>
        <taxon>Bacteria</taxon>
        <taxon>Bacillati</taxon>
        <taxon>Bacillota</taxon>
        <taxon>Tissierellia</taxon>
        <taxon>Tissierellales</taxon>
        <taxon>Tepidimicrobiaceae</taxon>
        <taxon>Tepidimicrobium</taxon>
    </lineage>
</organism>
<dbReference type="EMBL" id="FNNG01000009">
    <property type="protein sequence ID" value="SDX31960.1"/>
    <property type="molecule type" value="Genomic_DNA"/>
</dbReference>
<feature type="transmembrane region" description="Helical" evidence="7">
    <location>
        <begin position="82"/>
        <end position="102"/>
    </location>
</feature>
<accession>A0A1H3AQE2</accession>
<dbReference type="GO" id="GO:0008961">
    <property type="term" value="F:phosphatidylglycerol-prolipoprotein diacylglyceryl transferase activity"/>
    <property type="evidence" value="ECO:0007669"/>
    <property type="project" value="InterPro"/>
</dbReference>
<dbReference type="Pfam" id="PF01790">
    <property type="entry name" value="LGT"/>
    <property type="match status" value="1"/>
</dbReference>
<feature type="transmembrane region" description="Helical" evidence="7">
    <location>
        <begin position="145"/>
        <end position="165"/>
    </location>
</feature>
<keyword evidence="8" id="KW-0449">Lipoprotein</keyword>
<dbReference type="InterPro" id="IPR001640">
    <property type="entry name" value="Lgt"/>
</dbReference>
<proteinExistence type="inferred from homology"/>
<name>A0A1H3AQE2_9FIRM</name>
<keyword evidence="9" id="KW-1185">Reference proteome</keyword>
<dbReference type="OrthoDB" id="1952463at2"/>
<keyword evidence="5 7" id="KW-1133">Transmembrane helix</keyword>
<evidence type="ECO:0000256" key="1">
    <source>
        <dbReference type="ARBA" id="ARBA00007150"/>
    </source>
</evidence>
<feature type="transmembrane region" description="Helical" evidence="7">
    <location>
        <begin position="48"/>
        <end position="67"/>
    </location>
</feature>
<dbReference type="GO" id="GO:0005886">
    <property type="term" value="C:plasma membrane"/>
    <property type="evidence" value="ECO:0007669"/>
    <property type="project" value="InterPro"/>
</dbReference>
<keyword evidence="2" id="KW-1003">Cell membrane</keyword>
<dbReference type="Proteomes" id="UP000198828">
    <property type="component" value="Unassembled WGS sequence"/>
</dbReference>
<evidence type="ECO:0000256" key="5">
    <source>
        <dbReference type="ARBA" id="ARBA00022989"/>
    </source>
</evidence>